<dbReference type="GO" id="GO:0033925">
    <property type="term" value="F:mannosyl-glycoprotein endo-beta-N-acetylglucosaminidase activity"/>
    <property type="evidence" value="ECO:0007669"/>
    <property type="project" value="InterPro"/>
</dbReference>
<evidence type="ECO:0000313" key="3">
    <source>
        <dbReference type="EMBL" id="HJB09497.1"/>
    </source>
</evidence>
<dbReference type="Pfam" id="PF03644">
    <property type="entry name" value="Glyco_hydro_85"/>
    <property type="match status" value="1"/>
</dbReference>
<reference evidence="3" key="2">
    <citation type="submission" date="2021-04" db="EMBL/GenBank/DDBJ databases">
        <authorList>
            <person name="Gilroy R."/>
        </authorList>
    </citation>
    <scope>NUCLEOTIDE SEQUENCE</scope>
    <source>
        <strain evidence="3">ChiHjej13B12-24818</strain>
    </source>
</reference>
<dbReference type="Gene3D" id="2.60.120.260">
    <property type="entry name" value="Galactose-binding domain-like"/>
    <property type="match status" value="1"/>
</dbReference>
<gene>
    <name evidence="3" type="ORF">H9786_03025</name>
</gene>
<comment type="caution">
    <text evidence="3">The sequence shown here is derived from an EMBL/GenBank/DDBJ whole genome shotgun (WGS) entry which is preliminary data.</text>
</comment>
<proteinExistence type="predicted"/>
<dbReference type="InterPro" id="IPR005201">
    <property type="entry name" value="TIM_ENGase"/>
</dbReference>
<accession>A0A9D2LBB1</accession>
<dbReference type="AlphaFoldDB" id="A0A9D2LBB1"/>
<dbReference type="InterPro" id="IPR032979">
    <property type="entry name" value="ENGase"/>
</dbReference>
<feature type="region of interest" description="Disordered" evidence="1">
    <location>
        <begin position="1"/>
        <end position="52"/>
    </location>
</feature>
<evidence type="ECO:0000256" key="1">
    <source>
        <dbReference type="SAM" id="MobiDB-lite"/>
    </source>
</evidence>
<protein>
    <recommendedName>
        <fullName evidence="2">Cytosolic endo-beta-N-acetylglucosaminidase TIM barrel domain-containing protein</fullName>
    </recommendedName>
</protein>
<sequence length="869" mass="95412">MSTALITGGITAPSAEASDTLPWPGDRAAGTNQPSQRGYTPDQVLAWDPSTDPDAELLRARVPLQERATPASGARRDPALPDDTQSLMLSGDYGNAFFESHPYTDVFAQHLFEYWQYIDVYASWHGMASVGTPPELYDPDAEWTQRWFEFGAINLPNPGYTDAAHRNGVLSLATIFFSDDDRGSQHFAELLVRDDSATFPAVTKLVEMADYFGVDGYFVNQEQESVTMTPSQRTDYRDFLQQLRTSGLYVQWYDSVTDSGELSYQNEFNAANSPWVTNPEQGRVTDSIFLNYWWDQQKLENSAQHAQELGLDPRAAVFTGVEAGKYQFEQPYDLADNLDADGAPLTAIATLGADFTHADLEGKTDNARQHEAFDRARRWWTGTPDGEGSPAEDAWQGISAYISERTAITGTTFHTGFSTGHGLGYWRGGEQVGTTEWGNIGVQDRPVTWQWWFDGDGQLQADYDYGPGHVPAERFAYTPVDPYEGGSSLVVEGELDGDAMLRLFLTALEVTETTRLSLTVQMPVGTADLTAAFALADDPGTLIELPLEYEPGRGEWATAHVDLAEHAGRTITTLGLGLHTDEARELQVNLGGLTVAPTDLEAPARPRGLEIDRALTSSEELVLRWTMGEFAEVSRYEAYADDAFLGAVYADALYVKGFGGIEGRLELVAVGHDGQRSEPAVLDYDLSLGRVEAEASENGAVTVSWESPCRPGTRVRIESLDSGERPFRAQVGVRKGSTSASIDDVPTNGSRFLATVDDRRSTPVSTISTFADIELTAYPKDFASIQGTSLQLRRPALDDWSTLTVLEDDEPLLFDTTYDQGEREQWIRGRTTRSSLEQTLSSSSSRVVAVLADYAGNKAETVLREGTGD</sequence>
<evidence type="ECO:0000259" key="2">
    <source>
        <dbReference type="Pfam" id="PF03644"/>
    </source>
</evidence>
<organism evidence="3 4">
    <name type="scientific">Candidatus Brachybacterium merdavium</name>
    <dbReference type="NCBI Taxonomy" id="2838513"/>
    <lineage>
        <taxon>Bacteria</taxon>
        <taxon>Bacillati</taxon>
        <taxon>Actinomycetota</taxon>
        <taxon>Actinomycetes</taxon>
        <taxon>Micrococcales</taxon>
        <taxon>Dermabacteraceae</taxon>
        <taxon>Brachybacterium</taxon>
    </lineage>
</organism>
<dbReference type="PANTHER" id="PTHR13246">
    <property type="entry name" value="ENDO BETA N-ACETYLGLUCOSAMINIDASE"/>
    <property type="match status" value="1"/>
</dbReference>
<feature type="domain" description="Cytosolic endo-beta-N-acetylglucosaminidase TIM barrel" evidence="2">
    <location>
        <begin position="105"/>
        <end position="423"/>
    </location>
</feature>
<dbReference type="PANTHER" id="PTHR13246:SF1">
    <property type="entry name" value="CYTOSOLIC ENDO-BETA-N-ACETYLGLUCOSAMINIDASE"/>
    <property type="match status" value="1"/>
</dbReference>
<reference evidence="3" key="1">
    <citation type="journal article" date="2021" name="PeerJ">
        <title>Extensive microbial diversity within the chicken gut microbiome revealed by metagenomics and culture.</title>
        <authorList>
            <person name="Gilroy R."/>
            <person name="Ravi A."/>
            <person name="Getino M."/>
            <person name="Pursley I."/>
            <person name="Horton D.L."/>
            <person name="Alikhan N.F."/>
            <person name="Baker D."/>
            <person name="Gharbi K."/>
            <person name="Hall N."/>
            <person name="Watson M."/>
            <person name="Adriaenssens E.M."/>
            <person name="Foster-Nyarko E."/>
            <person name="Jarju S."/>
            <person name="Secka A."/>
            <person name="Antonio M."/>
            <person name="Oren A."/>
            <person name="Chaudhuri R.R."/>
            <person name="La Ragione R."/>
            <person name="Hildebrand F."/>
            <person name="Pallen M.J."/>
        </authorList>
    </citation>
    <scope>NUCLEOTIDE SEQUENCE</scope>
    <source>
        <strain evidence="3">ChiHjej13B12-24818</strain>
    </source>
</reference>
<evidence type="ECO:0000313" key="4">
    <source>
        <dbReference type="Proteomes" id="UP000823823"/>
    </source>
</evidence>
<dbReference type="EMBL" id="DWZH01000022">
    <property type="protein sequence ID" value="HJB09497.1"/>
    <property type="molecule type" value="Genomic_DNA"/>
</dbReference>
<dbReference type="GO" id="GO:0005829">
    <property type="term" value="C:cytosol"/>
    <property type="evidence" value="ECO:0007669"/>
    <property type="project" value="UniProtKB-SubCell"/>
</dbReference>
<dbReference type="Proteomes" id="UP000823823">
    <property type="component" value="Unassembled WGS sequence"/>
</dbReference>
<name>A0A9D2LBB1_9MICO</name>
<dbReference type="Gene3D" id="3.20.20.80">
    <property type="entry name" value="Glycosidases"/>
    <property type="match status" value="1"/>
</dbReference>